<evidence type="ECO:0000313" key="2">
    <source>
        <dbReference type="EnsemblMetazoa" id="XP_022673056"/>
    </source>
</evidence>
<accession>A0A7M7KZ63</accession>
<dbReference type="RefSeq" id="XP_022673056.1">
    <property type="nucleotide sequence ID" value="XM_022817321.1"/>
</dbReference>
<dbReference type="InParanoid" id="A0A7M7KZ63"/>
<keyword evidence="3" id="KW-1185">Reference proteome</keyword>
<organism evidence="2 3">
    <name type="scientific">Varroa destructor</name>
    <name type="common">Honeybee mite</name>
    <dbReference type="NCBI Taxonomy" id="109461"/>
    <lineage>
        <taxon>Eukaryota</taxon>
        <taxon>Metazoa</taxon>
        <taxon>Ecdysozoa</taxon>
        <taxon>Arthropoda</taxon>
        <taxon>Chelicerata</taxon>
        <taxon>Arachnida</taxon>
        <taxon>Acari</taxon>
        <taxon>Parasitiformes</taxon>
        <taxon>Mesostigmata</taxon>
        <taxon>Gamasina</taxon>
        <taxon>Dermanyssoidea</taxon>
        <taxon>Varroidae</taxon>
        <taxon>Varroa</taxon>
    </lineage>
</organism>
<protein>
    <submittedName>
        <fullName evidence="2">Uncharacterized protein</fullName>
    </submittedName>
</protein>
<name>A0A7M7KZ63_VARDE</name>
<keyword evidence="1" id="KW-0812">Transmembrane</keyword>
<evidence type="ECO:0000313" key="3">
    <source>
        <dbReference type="Proteomes" id="UP000594260"/>
    </source>
</evidence>
<dbReference type="OrthoDB" id="6474464at2759"/>
<feature type="transmembrane region" description="Helical" evidence="1">
    <location>
        <begin position="12"/>
        <end position="31"/>
    </location>
</feature>
<dbReference type="Proteomes" id="UP000594260">
    <property type="component" value="Unplaced"/>
</dbReference>
<keyword evidence="1" id="KW-1133">Transmembrane helix</keyword>
<proteinExistence type="predicted"/>
<evidence type="ECO:0000256" key="1">
    <source>
        <dbReference type="SAM" id="Phobius"/>
    </source>
</evidence>
<dbReference type="GeneID" id="111255391"/>
<keyword evidence="1" id="KW-0472">Membrane</keyword>
<dbReference type="EnsemblMetazoa" id="XM_022817321">
    <property type="protein sequence ID" value="XP_022673056"/>
    <property type="gene ID" value="LOC111255391"/>
</dbReference>
<sequence length="342" mass="36944">MTAVRLCRGRTLAFVLGANLLFVGLLIALTGSRGPTSDPDNTLAGAGSSNVAGGAQGTAVEGSAWSVYRLPRSTPAILKAKYFKLIEGKYCSFLNSDPSRSLIYKHCVCRTGFFGADCGVPHFFWSQLLHNGTKPMILTRLQEPRRVIEFKFYENSSPGSSATSTSSVSPGVTISSDNFSSSSSNSSNGSSSLVQNRTVCYNSTVMNSTTDAFGFYREQPDLQVYTGPSQANFSCSSPRITAFSCPTLLCCWNRFWMQASELSFTDLVVLDIGEPSIGSSLPGEVLDFLKFYEGYPEVLLIRRGPSVSLVASFNSVAVECNFDVKCIASCESSKFQVISLDL</sequence>
<reference evidence="2" key="1">
    <citation type="submission" date="2021-01" db="UniProtKB">
        <authorList>
            <consortium name="EnsemblMetazoa"/>
        </authorList>
    </citation>
    <scope>IDENTIFICATION</scope>
</reference>
<dbReference type="KEGG" id="vde:111255391"/>
<dbReference type="AlphaFoldDB" id="A0A7M7KZ63"/>